<reference evidence="2" key="1">
    <citation type="journal article" date="2018" name="PLoS Negl. Trop. Dis.">
        <title>Sialome diversity of ticks revealed by RNAseq of single tick salivary glands.</title>
        <authorList>
            <person name="Perner J."/>
            <person name="Kropackova S."/>
            <person name="Kopacek P."/>
            <person name="Ribeiro J.M."/>
        </authorList>
    </citation>
    <scope>NUCLEOTIDE SEQUENCE</scope>
    <source>
        <strain evidence="2">Siblings of single egg batch collected in Ceske Budejovice</strain>
        <tissue evidence="2">Salivary glands</tissue>
    </source>
</reference>
<evidence type="ECO:0000256" key="1">
    <source>
        <dbReference type="SAM" id="Phobius"/>
    </source>
</evidence>
<sequence length="124" mass="14701">MLRIALLITLHSLFFRHIALTVERRFWMLYIASAKTFFFFFCWGFIFFRHIVLMVGYRFVMLYIVFQEPCCMGGTCRTGLCLTLFVSPVTFFAPPQALHHWIFFYASKGDIFYNKDYCLLAASK</sequence>
<proteinExistence type="predicted"/>
<feature type="non-terminal residue" evidence="2">
    <location>
        <position position="124"/>
    </location>
</feature>
<feature type="transmembrane region" description="Helical" evidence="1">
    <location>
        <begin position="37"/>
        <end position="57"/>
    </location>
</feature>
<organism evidence="2">
    <name type="scientific">Ixodes ricinus</name>
    <name type="common">Common tick</name>
    <name type="synonym">Acarus ricinus</name>
    <dbReference type="NCBI Taxonomy" id="34613"/>
    <lineage>
        <taxon>Eukaryota</taxon>
        <taxon>Metazoa</taxon>
        <taxon>Ecdysozoa</taxon>
        <taxon>Arthropoda</taxon>
        <taxon>Chelicerata</taxon>
        <taxon>Arachnida</taxon>
        <taxon>Acari</taxon>
        <taxon>Parasitiformes</taxon>
        <taxon>Ixodida</taxon>
        <taxon>Ixodoidea</taxon>
        <taxon>Ixodidae</taxon>
        <taxon>Ixodinae</taxon>
        <taxon>Ixodes</taxon>
    </lineage>
</organism>
<dbReference type="AlphaFoldDB" id="A0A147BV59"/>
<dbReference type="EMBL" id="GEGO01000806">
    <property type="protein sequence ID" value="JAR94598.1"/>
    <property type="molecule type" value="Transcribed_RNA"/>
</dbReference>
<name>A0A147BV59_IXORI</name>
<keyword evidence="1" id="KW-1133">Transmembrane helix</keyword>
<keyword evidence="1" id="KW-0472">Membrane</keyword>
<keyword evidence="1" id="KW-0812">Transmembrane</keyword>
<accession>A0A147BV59</accession>
<protein>
    <submittedName>
        <fullName evidence="2">Uncharacterized protein</fullName>
    </submittedName>
</protein>
<evidence type="ECO:0000313" key="2">
    <source>
        <dbReference type="EMBL" id="JAR94598.1"/>
    </source>
</evidence>